<dbReference type="PANTHER" id="PTHR46016">
    <property type="entry name" value="ZINC FINGER, RING/FYVE/PHD-TYPE"/>
    <property type="match status" value="1"/>
</dbReference>
<protein>
    <submittedName>
        <fullName evidence="2">Uncharacterized protein</fullName>
    </submittedName>
</protein>
<dbReference type="SMART" id="SM00184">
    <property type="entry name" value="RING"/>
    <property type="match status" value="1"/>
</dbReference>
<dbReference type="GO" id="GO:0000209">
    <property type="term" value="P:protein polyubiquitination"/>
    <property type="evidence" value="ECO:0007669"/>
    <property type="project" value="TreeGrafter"/>
</dbReference>
<dbReference type="SUPFAM" id="SSF57850">
    <property type="entry name" value="RING/U-box"/>
    <property type="match status" value="1"/>
</dbReference>
<dbReference type="InterPro" id="IPR001841">
    <property type="entry name" value="Znf_RING"/>
</dbReference>
<proteinExistence type="predicted"/>
<feature type="region of interest" description="Disordered" evidence="1">
    <location>
        <begin position="493"/>
        <end position="542"/>
    </location>
</feature>
<reference evidence="2" key="1">
    <citation type="submission" date="2020-11" db="EMBL/GenBank/DDBJ databases">
        <authorList>
            <person name="Tran Van P."/>
        </authorList>
    </citation>
    <scope>NUCLEOTIDE SEQUENCE</scope>
</reference>
<dbReference type="InterPro" id="IPR017907">
    <property type="entry name" value="Znf_RING_CS"/>
</dbReference>
<accession>A0A7R8WAS2</accession>
<dbReference type="Gene3D" id="3.30.40.10">
    <property type="entry name" value="Zinc/RING finger domain, C3HC4 (zinc finger)"/>
    <property type="match status" value="1"/>
</dbReference>
<dbReference type="GO" id="GO:0006511">
    <property type="term" value="P:ubiquitin-dependent protein catabolic process"/>
    <property type="evidence" value="ECO:0007669"/>
    <property type="project" value="TreeGrafter"/>
</dbReference>
<dbReference type="PROSITE" id="PS00518">
    <property type="entry name" value="ZF_RING_1"/>
    <property type="match status" value="1"/>
</dbReference>
<dbReference type="OrthoDB" id="438726at2759"/>
<dbReference type="EMBL" id="OB660985">
    <property type="protein sequence ID" value="CAD7226949.1"/>
    <property type="molecule type" value="Genomic_DNA"/>
</dbReference>
<evidence type="ECO:0000256" key="1">
    <source>
        <dbReference type="SAM" id="MobiDB-lite"/>
    </source>
</evidence>
<dbReference type="GO" id="GO:0061630">
    <property type="term" value="F:ubiquitin protein ligase activity"/>
    <property type="evidence" value="ECO:0007669"/>
    <property type="project" value="TreeGrafter"/>
</dbReference>
<organism evidence="2">
    <name type="scientific">Cyprideis torosa</name>
    <dbReference type="NCBI Taxonomy" id="163714"/>
    <lineage>
        <taxon>Eukaryota</taxon>
        <taxon>Metazoa</taxon>
        <taxon>Ecdysozoa</taxon>
        <taxon>Arthropoda</taxon>
        <taxon>Crustacea</taxon>
        <taxon>Oligostraca</taxon>
        <taxon>Ostracoda</taxon>
        <taxon>Podocopa</taxon>
        <taxon>Podocopida</taxon>
        <taxon>Cytherocopina</taxon>
        <taxon>Cytheroidea</taxon>
        <taxon>Cytherideidae</taxon>
        <taxon>Cyprideis</taxon>
    </lineage>
</organism>
<feature type="region of interest" description="Disordered" evidence="1">
    <location>
        <begin position="211"/>
        <end position="235"/>
    </location>
</feature>
<feature type="compositionally biased region" description="Low complexity" evidence="1">
    <location>
        <begin position="512"/>
        <end position="526"/>
    </location>
</feature>
<dbReference type="InterPro" id="IPR013083">
    <property type="entry name" value="Znf_RING/FYVE/PHD"/>
</dbReference>
<dbReference type="PROSITE" id="PS50089">
    <property type="entry name" value="ZF_RING_2"/>
    <property type="match status" value="1"/>
</dbReference>
<dbReference type="InterPro" id="IPR051438">
    <property type="entry name" value="RNF_E3_ubiq-protein_ligase"/>
</dbReference>
<dbReference type="Pfam" id="PF13923">
    <property type="entry name" value="zf-C3HC4_2"/>
    <property type="match status" value="1"/>
</dbReference>
<dbReference type="PANTHER" id="PTHR46016:SF1">
    <property type="entry name" value="RING-TYPE DOMAIN-CONTAINING PROTEIN"/>
    <property type="match status" value="1"/>
</dbReference>
<dbReference type="AlphaFoldDB" id="A0A7R8WAS2"/>
<evidence type="ECO:0000313" key="2">
    <source>
        <dbReference type="EMBL" id="CAD7226949.1"/>
    </source>
</evidence>
<gene>
    <name evidence="2" type="ORF">CTOB1V02_LOCUS4860</name>
</gene>
<name>A0A7R8WAS2_9CRUS</name>
<feature type="compositionally biased region" description="Basic and acidic residues" evidence="1">
    <location>
        <begin position="211"/>
        <end position="224"/>
    </location>
</feature>
<sequence length="542" mass="59679">MGPAPGMALYRPVGLTGPPPRPENMFMPTFIMGPRGDWVAPPPMAAPACIPEVGDRGYTKQRAKVIVWERSRFQDTLHLLIVSIQYTDIHLNNDITKASPSTTMDEYPRELFVDKVNEDFICSICLNVLYKPLETLECHHLFCAHCIRDWLAKNPQATCPIDRKTISPTSLHTPSPSLMRVIGNLKLRCPEGGCNVTVCFSDITEHRSSCRSRQKNEGGEKELSQKIAGGSNAQSLPERLWQTEPKKQNVPVPIRRPTELDHGKEEKFKKKEEMFRKREEVMTKKTAEMAKKAEELRKKEQAIAKKVEEERKAAKEKKAAEIAQKAEELRKKEQAIAKKVEEARKAAKEEAKAKKRTETAQKGEDLLKKQRSKKADLQRTLDNLKVSNASGAPKLVLQSRCVEERQQWRSFEDRSVTMIGGVGIASMTARESFWGKGFVTTSTRITPEGTTITTTTAGGAGMANRSMTIQGMPTSTRAATASTGGKGVLAIKAATGSTTKSKGKEETGGAKGKTAATSKLSGGTKAAKAKDNAKTKGKSKKT</sequence>
<feature type="region of interest" description="Disordered" evidence="1">
    <location>
        <begin position="347"/>
        <end position="374"/>
    </location>
</feature>